<evidence type="ECO:0000313" key="1">
    <source>
        <dbReference type="EMBL" id="EXM17009.1"/>
    </source>
</evidence>
<protein>
    <submittedName>
        <fullName evidence="1">Uncharacterized protein</fullName>
    </submittedName>
</protein>
<accession>X0KTR1</accession>
<dbReference type="OrthoDB" id="4779267at2759"/>
<dbReference type="AlphaFoldDB" id="X0KTR1"/>
<sequence length="148" mass="16572">MENMIIDKSDDYDVIEILTYNAKDADLYAFVVRPMKTCERLDALAGTSRSTMWDAIAGNLGVTANCFTASVRISVNIMLDMSTVSGSDESSFEDTLVLNQSPGATRRHRHQREFLARLHHVEAGDLHRQVHLIPDLAGDIREIRVPEV</sequence>
<gene>
    <name evidence="1" type="ORF">FOTG_14722</name>
</gene>
<reference evidence="1" key="1">
    <citation type="submission" date="2011-11" db="EMBL/GenBank/DDBJ databases">
        <title>The Genome Sequence of Fusarium oxysporum Cotton.</title>
        <authorList>
            <consortium name="The Broad Institute Genome Sequencing Platform"/>
            <person name="Ma L.-J."/>
            <person name="Gale L.R."/>
            <person name="Schwartz D.C."/>
            <person name="Zhou S."/>
            <person name="Corby-Kistler H."/>
            <person name="Young S.K."/>
            <person name="Zeng Q."/>
            <person name="Gargeya S."/>
            <person name="Fitzgerald M."/>
            <person name="Haas B."/>
            <person name="Abouelleil A."/>
            <person name="Alvarado L."/>
            <person name="Arachchi H.M."/>
            <person name="Berlin A."/>
            <person name="Brown A."/>
            <person name="Chapman S.B."/>
            <person name="Chen Z."/>
            <person name="Dunbar C."/>
            <person name="Freedman E."/>
            <person name="Gearin G."/>
            <person name="Goldberg J."/>
            <person name="Griggs A."/>
            <person name="Gujja S."/>
            <person name="Heiman D."/>
            <person name="Howarth C."/>
            <person name="Larson L."/>
            <person name="Lui A."/>
            <person name="MacDonald P.J.P."/>
            <person name="Montmayeur A."/>
            <person name="Murphy C."/>
            <person name="Neiman D."/>
            <person name="Pearson M."/>
            <person name="Priest M."/>
            <person name="Roberts A."/>
            <person name="Saif S."/>
            <person name="Shea T."/>
            <person name="Shenoy N."/>
            <person name="Sisk P."/>
            <person name="Stolte C."/>
            <person name="Sykes S."/>
            <person name="Wortman J."/>
            <person name="Nusbaum C."/>
            <person name="Birren B."/>
        </authorList>
    </citation>
    <scope>NUCLEOTIDE SEQUENCE [LARGE SCALE GENOMIC DNA]</scope>
    <source>
        <strain evidence="1">25433</strain>
    </source>
</reference>
<name>X0KTR1_FUSOX</name>
<dbReference type="HOGENOM" id="CLU_1758951_0_0_1"/>
<proteinExistence type="predicted"/>
<dbReference type="EMBL" id="KK035218">
    <property type="protein sequence ID" value="EXM17009.1"/>
    <property type="molecule type" value="Genomic_DNA"/>
</dbReference>
<dbReference type="Proteomes" id="UP000030701">
    <property type="component" value="Unassembled WGS sequence"/>
</dbReference>
<organism evidence="1">
    <name type="scientific">Fusarium oxysporum f. sp. vasinfectum 25433</name>
    <dbReference type="NCBI Taxonomy" id="1089449"/>
    <lineage>
        <taxon>Eukaryota</taxon>
        <taxon>Fungi</taxon>
        <taxon>Dikarya</taxon>
        <taxon>Ascomycota</taxon>
        <taxon>Pezizomycotina</taxon>
        <taxon>Sordariomycetes</taxon>
        <taxon>Hypocreomycetidae</taxon>
        <taxon>Hypocreales</taxon>
        <taxon>Nectriaceae</taxon>
        <taxon>Fusarium</taxon>
        <taxon>Fusarium oxysporum species complex</taxon>
    </lineage>
</organism>
<reference evidence="1" key="2">
    <citation type="submission" date="2014-03" db="EMBL/GenBank/DDBJ databases">
        <title>The Genome Annotation of Fusarium oxysporum Cotton.</title>
        <authorList>
            <consortium name="The Broad Institute Genomics Platform"/>
            <person name="Ma L.-J."/>
            <person name="Corby-Kistler H."/>
            <person name="Broz K."/>
            <person name="Gale L.R."/>
            <person name="Jonkers W."/>
            <person name="O'Donnell K."/>
            <person name="Ploetz R."/>
            <person name="Steinberg C."/>
            <person name="Schwartz D.C."/>
            <person name="VanEtten H."/>
            <person name="Zhou S."/>
            <person name="Young S.K."/>
            <person name="Zeng Q."/>
            <person name="Gargeya S."/>
            <person name="Fitzgerald M."/>
            <person name="Abouelleil A."/>
            <person name="Alvarado L."/>
            <person name="Chapman S.B."/>
            <person name="Gainer-Dewar J."/>
            <person name="Goldberg J."/>
            <person name="Griggs A."/>
            <person name="Gujja S."/>
            <person name="Hansen M."/>
            <person name="Howarth C."/>
            <person name="Imamovic A."/>
            <person name="Ireland A."/>
            <person name="Larimer J."/>
            <person name="McCowan C."/>
            <person name="Murphy C."/>
            <person name="Pearson M."/>
            <person name="Poon T.W."/>
            <person name="Priest M."/>
            <person name="Roberts A."/>
            <person name="Saif S."/>
            <person name="Shea T."/>
            <person name="Sykes S."/>
            <person name="Wortman J."/>
            <person name="Nusbaum C."/>
            <person name="Birren B."/>
        </authorList>
    </citation>
    <scope>NUCLEOTIDE SEQUENCE</scope>
    <source>
        <strain evidence="1">25433</strain>
    </source>
</reference>